<evidence type="ECO:0000256" key="2">
    <source>
        <dbReference type="ARBA" id="ARBA00022741"/>
    </source>
</evidence>
<feature type="domain" description="ABC transporter" evidence="6">
    <location>
        <begin position="2"/>
        <end position="218"/>
    </location>
</feature>
<dbReference type="SMART" id="SM00382">
    <property type="entry name" value="AAA"/>
    <property type="match status" value="1"/>
</dbReference>
<dbReference type="FunFam" id="3.40.50.300:FF:000032">
    <property type="entry name" value="Export ABC transporter ATP-binding protein"/>
    <property type="match status" value="1"/>
</dbReference>
<comment type="similarity">
    <text evidence="5">Belongs to the ABC transporter superfamily. Macrolide exporter (TC 3.A.1.122) family.</text>
</comment>
<dbReference type="GO" id="GO:0016887">
    <property type="term" value="F:ATP hydrolysis activity"/>
    <property type="evidence" value="ECO:0007669"/>
    <property type="project" value="InterPro"/>
</dbReference>
<evidence type="ECO:0000259" key="6">
    <source>
        <dbReference type="PROSITE" id="PS50893"/>
    </source>
</evidence>
<dbReference type="SUPFAM" id="SSF52540">
    <property type="entry name" value="P-loop containing nucleoside triphosphate hydrolases"/>
    <property type="match status" value="1"/>
</dbReference>
<dbReference type="InterPro" id="IPR017911">
    <property type="entry name" value="MacB-like_ATP-bd"/>
</dbReference>
<dbReference type="GO" id="GO:0005524">
    <property type="term" value="F:ATP binding"/>
    <property type="evidence" value="ECO:0007669"/>
    <property type="project" value="UniProtKB-KW"/>
</dbReference>
<dbReference type="Proteomes" id="UP000823612">
    <property type="component" value="Unassembled WGS sequence"/>
</dbReference>
<dbReference type="InterPro" id="IPR017871">
    <property type="entry name" value="ABC_transporter-like_CS"/>
</dbReference>
<sequence length="219" mass="24116">MIRVENVSKSFGHLQVLDSVSLQVEDASVVSITGASGAGKTTLLQIMGSLDRPDSGKVLMGDTDIYALSSRRLSAFRNTRIGFVFQFHYLLPEFTALENVMMPALIGGKERRQAETDAADLLEFLGLGSRMGHKPSELSGGEQQRVAVARALVNRPEVVFADEPSGNLDTANALALHKLFFDLRDRYRQTFVIVTHNPDLAAMSDRCIEMKDGRISKRC</sequence>
<dbReference type="PANTHER" id="PTHR42798">
    <property type="entry name" value="LIPOPROTEIN-RELEASING SYSTEM ATP-BINDING PROTEIN LOLD"/>
    <property type="match status" value="1"/>
</dbReference>
<keyword evidence="3 7" id="KW-0067">ATP-binding</keyword>
<dbReference type="InterPro" id="IPR003439">
    <property type="entry name" value="ABC_transporter-like_ATP-bd"/>
</dbReference>
<dbReference type="Gene3D" id="3.40.50.300">
    <property type="entry name" value="P-loop containing nucleotide triphosphate hydrolases"/>
    <property type="match status" value="1"/>
</dbReference>
<evidence type="ECO:0000313" key="8">
    <source>
        <dbReference type="Proteomes" id="UP000823612"/>
    </source>
</evidence>
<reference evidence="7" key="2">
    <citation type="journal article" date="2021" name="PeerJ">
        <title>Extensive microbial diversity within the chicken gut microbiome revealed by metagenomics and culture.</title>
        <authorList>
            <person name="Gilroy R."/>
            <person name="Ravi A."/>
            <person name="Getino M."/>
            <person name="Pursley I."/>
            <person name="Horton D.L."/>
            <person name="Alikhan N.F."/>
            <person name="Baker D."/>
            <person name="Gharbi K."/>
            <person name="Hall N."/>
            <person name="Watson M."/>
            <person name="Adriaenssens E.M."/>
            <person name="Foster-Nyarko E."/>
            <person name="Jarju S."/>
            <person name="Secka A."/>
            <person name="Antonio M."/>
            <person name="Oren A."/>
            <person name="Chaudhuri R.R."/>
            <person name="La Ragione R."/>
            <person name="Hildebrand F."/>
            <person name="Pallen M.J."/>
        </authorList>
    </citation>
    <scope>NUCLEOTIDE SEQUENCE</scope>
    <source>
        <strain evidence="7">2889</strain>
    </source>
</reference>
<gene>
    <name evidence="7" type="ORF">IAB08_05810</name>
</gene>
<dbReference type="InterPro" id="IPR003593">
    <property type="entry name" value="AAA+_ATPase"/>
</dbReference>
<keyword evidence="4" id="KW-1278">Translocase</keyword>
<dbReference type="Pfam" id="PF00005">
    <property type="entry name" value="ABC_tran"/>
    <property type="match status" value="1"/>
</dbReference>
<protein>
    <submittedName>
        <fullName evidence="7">ABC transporter ATP-binding protein</fullName>
    </submittedName>
</protein>
<dbReference type="AlphaFoldDB" id="A0A9D9DSC8"/>
<keyword evidence="1" id="KW-0813">Transport</keyword>
<dbReference type="PROSITE" id="PS00211">
    <property type="entry name" value="ABC_TRANSPORTER_1"/>
    <property type="match status" value="1"/>
</dbReference>
<dbReference type="GO" id="GO:0022857">
    <property type="term" value="F:transmembrane transporter activity"/>
    <property type="evidence" value="ECO:0007669"/>
    <property type="project" value="UniProtKB-ARBA"/>
</dbReference>
<dbReference type="GO" id="GO:0098796">
    <property type="term" value="C:membrane protein complex"/>
    <property type="evidence" value="ECO:0007669"/>
    <property type="project" value="UniProtKB-ARBA"/>
</dbReference>
<dbReference type="CDD" id="cd03255">
    <property type="entry name" value="ABC_MJ0796_LolCDE_FtsE"/>
    <property type="match status" value="1"/>
</dbReference>
<dbReference type="PROSITE" id="PS50893">
    <property type="entry name" value="ABC_TRANSPORTER_2"/>
    <property type="match status" value="1"/>
</dbReference>
<evidence type="ECO:0000256" key="5">
    <source>
        <dbReference type="ARBA" id="ARBA00038388"/>
    </source>
</evidence>
<keyword evidence="2" id="KW-0547">Nucleotide-binding</keyword>
<accession>A0A9D9DSC8</accession>
<dbReference type="PANTHER" id="PTHR42798:SF2">
    <property type="entry name" value="ABC TRANSPORTER ATP-BINDING PROTEIN MG467-RELATED"/>
    <property type="match status" value="1"/>
</dbReference>
<evidence type="ECO:0000256" key="3">
    <source>
        <dbReference type="ARBA" id="ARBA00022840"/>
    </source>
</evidence>
<proteinExistence type="inferred from homology"/>
<evidence type="ECO:0000313" key="7">
    <source>
        <dbReference type="EMBL" id="MBO8432791.1"/>
    </source>
</evidence>
<evidence type="ECO:0000256" key="1">
    <source>
        <dbReference type="ARBA" id="ARBA00022448"/>
    </source>
</evidence>
<reference evidence="7" key="1">
    <citation type="submission" date="2020-10" db="EMBL/GenBank/DDBJ databases">
        <authorList>
            <person name="Gilroy R."/>
        </authorList>
    </citation>
    <scope>NUCLEOTIDE SEQUENCE</scope>
    <source>
        <strain evidence="7">2889</strain>
    </source>
</reference>
<evidence type="ECO:0000256" key="4">
    <source>
        <dbReference type="ARBA" id="ARBA00022967"/>
    </source>
</evidence>
<name>A0A9D9DSC8_9BACT</name>
<dbReference type="EMBL" id="JADIMZ010000088">
    <property type="protein sequence ID" value="MBO8432791.1"/>
    <property type="molecule type" value="Genomic_DNA"/>
</dbReference>
<comment type="caution">
    <text evidence="7">The sequence shown here is derived from an EMBL/GenBank/DDBJ whole genome shotgun (WGS) entry which is preliminary data.</text>
</comment>
<organism evidence="7 8">
    <name type="scientific">Candidatus Pullibacteroides excrementavium</name>
    <dbReference type="NCBI Taxonomy" id="2840905"/>
    <lineage>
        <taxon>Bacteria</taxon>
        <taxon>Pseudomonadati</taxon>
        <taxon>Bacteroidota</taxon>
        <taxon>Bacteroidia</taxon>
        <taxon>Bacteroidales</taxon>
        <taxon>Candidatus Pullibacteroides</taxon>
    </lineage>
</organism>
<dbReference type="InterPro" id="IPR027417">
    <property type="entry name" value="P-loop_NTPase"/>
</dbReference>